<dbReference type="RefSeq" id="WP_136402921.1">
    <property type="nucleotide sequence ID" value="NZ_SSNZ01000002.1"/>
</dbReference>
<comment type="caution">
    <text evidence="2">The sequence shown here is derived from an EMBL/GenBank/DDBJ whole genome shotgun (WGS) entry which is preliminary data.</text>
</comment>
<feature type="chain" id="PRO_5020706085" evidence="1">
    <location>
        <begin position="22"/>
        <end position="231"/>
    </location>
</feature>
<reference evidence="2 3" key="1">
    <citation type="submission" date="2019-04" db="EMBL/GenBank/DDBJ databases">
        <title>Flavobacterium sp. nov. isolated from construction timber.</title>
        <authorList>
            <person name="Lin S.-Y."/>
            <person name="Chang C.-T."/>
            <person name="Young C.-C."/>
        </authorList>
    </citation>
    <scope>NUCLEOTIDE SEQUENCE [LARGE SCALE GENOMIC DNA]</scope>
    <source>
        <strain evidence="2 3">CC-CTC003</strain>
    </source>
</reference>
<keyword evidence="3" id="KW-1185">Reference proteome</keyword>
<dbReference type="SUPFAM" id="SSF56925">
    <property type="entry name" value="OMPA-like"/>
    <property type="match status" value="1"/>
</dbReference>
<dbReference type="OrthoDB" id="9807574at2"/>
<keyword evidence="1" id="KW-0732">Signal</keyword>
<dbReference type="GO" id="GO:0019867">
    <property type="term" value="C:outer membrane"/>
    <property type="evidence" value="ECO:0007669"/>
    <property type="project" value="InterPro"/>
</dbReference>
<sequence>MKKITLLAAAVFLFGANVMQAQETNTKYKTEDFKRWQVRLRGVGVVPNESADISTIGGDVSISNTIIPELDFSYFFTKNFAVELILGTSKHDVHTVGSDISAVGGPTKANVDLGSVRLLPPTLMAQYHFYPMNEKVFKPYVGAGLNYTIFYDVKAGNTVKDVKYDNALGYAVQAGFDLMVTDKFFINADVKRLFLKTDVTVDASNLADGLSIPADVKINPWLLGLGVGMKF</sequence>
<dbReference type="InterPro" id="IPR011250">
    <property type="entry name" value="OMP/PagP_B-barrel"/>
</dbReference>
<dbReference type="InterPro" id="IPR005618">
    <property type="entry name" value="OMPW"/>
</dbReference>
<feature type="signal peptide" evidence="1">
    <location>
        <begin position="1"/>
        <end position="21"/>
    </location>
</feature>
<dbReference type="GO" id="GO:0055085">
    <property type="term" value="P:transmembrane transport"/>
    <property type="evidence" value="ECO:0007669"/>
    <property type="project" value="TreeGrafter"/>
</dbReference>
<gene>
    <name evidence="2" type="ORF">E6C50_07360</name>
</gene>
<dbReference type="Gene3D" id="2.40.160.20">
    <property type="match status" value="1"/>
</dbReference>
<evidence type="ECO:0000256" key="1">
    <source>
        <dbReference type="SAM" id="SignalP"/>
    </source>
</evidence>
<protein>
    <submittedName>
        <fullName evidence="2">OmpW family protein</fullName>
    </submittedName>
</protein>
<dbReference type="EMBL" id="SSNZ01000002">
    <property type="protein sequence ID" value="THF51937.1"/>
    <property type="molecule type" value="Genomic_DNA"/>
</dbReference>
<dbReference type="PANTHER" id="PTHR36920:SF1">
    <property type="entry name" value="OUTER MEMBRANE PROTEIN W"/>
    <property type="match status" value="1"/>
</dbReference>
<proteinExistence type="predicted"/>
<dbReference type="PANTHER" id="PTHR36920">
    <property type="match status" value="1"/>
</dbReference>
<dbReference type="Pfam" id="PF03922">
    <property type="entry name" value="OmpW"/>
    <property type="match status" value="1"/>
</dbReference>
<name>A0A4S4A157_9FLAO</name>
<accession>A0A4S4A157</accession>
<evidence type="ECO:0000313" key="3">
    <source>
        <dbReference type="Proteomes" id="UP000307507"/>
    </source>
</evidence>
<dbReference type="AlphaFoldDB" id="A0A4S4A157"/>
<dbReference type="Proteomes" id="UP000307507">
    <property type="component" value="Unassembled WGS sequence"/>
</dbReference>
<organism evidence="2 3">
    <name type="scientific">Flavobacterium supellecticarium</name>
    <dbReference type="NCBI Taxonomy" id="2565924"/>
    <lineage>
        <taxon>Bacteria</taxon>
        <taxon>Pseudomonadati</taxon>
        <taxon>Bacteroidota</taxon>
        <taxon>Flavobacteriia</taxon>
        <taxon>Flavobacteriales</taxon>
        <taxon>Flavobacteriaceae</taxon>
        <taxon>Flavobacterium</taxon>
    </lineage>
</organism>
<evidence type="ECO:0000313" key="2">
    <source>
        <dbReference type="EMBL" id="THF51937.1"/>
    </source>
</evidence>